<reference evidence="2 3" key="2">
    <citation type="journal article" date="2007" name="PLoS Biol.">
        <title>Principles of genome evolution in the Drosophila melanogaster species group.</title>
        <authorList>
            <person name="Ranz J.M."/>
            <person name="Maurin D."/>
            <person name="Chan Y.S."/>
            <person name="von Grotthuss M."/>
            <person name="Hillier L.W."/>
            <person name="Roote J."/>
            <person name="Ashburner M."/>
            <person name="Bergman C.M."/>
        </authorList>
    </citation>
    <scope>NUCLEOTIDE SEQUENCE [LARGE SCALE GENOMIC DNA]</scope>
    <source>
        <strain evidence="3">Tai18E2 / Tucson 14021-0261.01</strain>
    </source>
</reference>
<dbReference type="KEGG" id="dya:Dyak_GE17915"/>
<keyword evidence="1" id="KW-1133">Transmembrane helix</keyword>
<dbReference type="HOGENOM" id="CLU_1429440_0_0_1"/>
<name>B4PZ19_DROYA</name>
<proteinExistence type="predicted"/>
<evidence type="ECO:0000313" key="3">
    <source>
        <dbReference type="Proteomes" id="UP000002282"/>
    </source>
</evidence>
<accession>B4PZ19</accession>
<protein>
    <submittedName>
        <fullName evidence="2">Uncharacterized protein</fullName>
    </submittedName>
</protein>
<sequence length="168" mass="19359">MVSGHYDKASRLLDRTNHSMHQFEPFSVTILRRTLELLIDPNSERQRSLPPIRTEDQANTRLNQLNLEEIMLDRMGMSPHSLDHIFGEVVDRSSGDILRCIKSQRRMEEVIKNNINVFRRHCERAKATRDVIAKLDATDGINHDMVARCALIILLLLILAVMFLFALA</sequence>
<dbReference type="EMBL" id="CM000162">
    <property type="protein sequence ID" value="EDX03080.2"/>
    <property type="molecule type" value="Genomic_DNA"/>
</dbReference>
<keyword evidence="1" id="KW-0472">Membrane</keyword>
<dbReference type="Proteomes" id="UP000002282">
    <property type="component" value="Chromosome X"/>
</dbReference>
<keyword evidence="3" id="KW-1185">Reference proteome</keyword>
<gene>
    <name evidence="2" type="primary">Dyak\GE17915</name>
    <name evidence="2" type="synonym">dyak_GLEANR_19203</name>
    <name evidence="2" type="synonym">GE17915</name>
    <name evidence="2" type="ORF">Dyak_GE17915</name>
</gene>
<dbReference type="AlphaFoldDB" id="B4PZ19"/>
<keyword evidence="1" id="KW-0812">Transmembrane</keyword>
<evidence type="ECO:0000256" key="1">
    <source>
        <dbReference type="SAM" id="Phobius"/>
    </source>
</evidence>
<evidence type="ECO:0000313" key="2">
    <source>
        <dbReference type="EMBL" id="EDX03080.2"/>
    </source>
</evidence>
<feature type="transmembrane region" description="Helical" evidence="1">
    <location>
        <begin position="145"/>
        <end position="167"/>
    </location>
</feature>
<reference evidence="2 3" key="1">
    <citation type="journal article" date="2007" name="Nature">
        <title>Evolution of genes and genomes on the Drosophila phylogeny.</title>
        <authorList>
            <consortium name="Drosophila 12 Genomes Consortium"/>
            <person name="Clark A.G."/>
            <person name="Eisen M.B."/>
            <person name="Smith D.R."/>
            <person name="Bergman C.M."/>
            <person name="Oliver B."/>
            <person name="Markow T.A."/>
            <person name="Kaufman T.C."/>
            <person name="Kellis M."/>
            <person name="Gelbart W."/>
            <person name="Iyer V.N."/>
            <person name="Pollard D.A."/>
            <person name="Sackton T.B."/>
            <person name="Larracuente A.M."/>
            <person name="Singh N.D."/>
            <person name="Abad J.P."/>
            <person name="Abt D.N."/>
            <person name="Adryan B."/>
            <person name="Aguade M."/>
            <person name="Akashi H."/>
            <person name="Anderson W.W."/>
            <person name="Aquadro C.F."/>
            <person name="Ardell D.H."/>
            <person name="Arguello R."/>
            <person name="Artieri C.G."/>
            <person name="Barbash D.A."/>
            <person name="Barker D."/>
            <person name="Barsanti P."/>
            <person name="Batterham P."/>
            <person name="Batzoglou S."/>
            <person name="Begun D."/>
            <person name="Bhutkar A."/>
            <person name="Blanco E."/>
            <person name="Bosak S.A."/>
            <person name="Bradley R.K."/>
            <person name="Brand A.D."/>
            <person name="Brent M.R."/>
            <person name="Brooks A.N."/>
            <person name="Brown R.H."/>
            <person name="Butlin R.K."/>
            <person name="Caggese C."/>
            <person name="Calvi B.R."/>
            <person name="Bernardo de Carvalho A."/>
            <person name="Caspi A."/>
            <person name="Castrezana S."/>
            <person name="Celniker S.E."/>
            <person name="Chang J.L."/>
            <person name="Chapple C."/>
            <person name="Chatterji S."/>
            <person name="Chinwalla A."/>
            <person name="Civetta A."/>
            <person name="Clifton S.W."/>
            <person name="Comeron J.M."/>
            <person name="Costello J.C."/>
            <person name="Coyne J.A."/>
            <person name="Daub J."/>
            <person name="David R.G."/>
            <person name="Delcher A.L."/>
            <person name="Delehaunty K."/>
            <person name="Do C.B."/>
            <person name="Ebling H."/>
            <person name="Edwards K."/>
            <person name="Eickbush T."/>
            <person name="Evans J.D."/>
            <person name="Filipski A."/>
            <person name="Findeiss S."/>
            <person name="Freyhult E."/>
            <person name="Fulton L."/>
            <person name="Fulton R."/>
            <person name="Garcia A.C."/>
            <person name="Gardiner A."/>
            <person name="Garfield D.A."/>
            <person name="Garvin B.E."/>
            <person name="Gibson G."/>
            <person name="Gilbert D."/>
            <person name="Gnerre S."/>
            <person name="Godfrey J."/>
            <person name="Good R."/>
            <person name="Gotea V."/>
            <person name="Gravely B."/>
            <person name="Greenberg A.J."/>
            <person name="Griffiths-Jones S."/>
            <person name="Gross S."/>
            <person name="Guigo R."/>
            <person name="Gustafson E.A."/>
            <person name="Haerty W."/>
            <person name="Hahn M.W."/>
            <person name="Halligan D.L."/>
            <person name="Halpern A.L."/>
            <person name="Halter G.M."/>
            <person name="Han M.V."/>
            <person name="Heger A."/>
            <person name="Hillier L."/>
            <person name="Hinrichs A.S."/>
            <person name="Holmes I."/>
            <person name="Hoskins R.A."/>
            <person name="Hubisz M.J."/>
            <person name="Hultmark D."/>
            <person name="Huntley M.A."/>
            <person name="Jaffe D.B."/>
            <person name="Jagadeeshan S."/>
            <person name="Jeck W.R."/>
            <person name="Johnson J."/>
            <person name="Jones C.D."/>
            <person name="Jordan W.C."/>
            <person name="Karpen G.H."/>
            <person name="Kataoka E."/>
            <person name="Keightley P.D."/>
            <person name="Kheradpour P."/>
            <person name="Kirkness E.F."/>
            <person name="Koerich L.B."/>
            <person name="Kristiansen K."/>
            <person name="Kudrna D."/>
            <person name="Kulathinal R.J."/>
            <person name="Kumar S."/>
            <person name="Kwok R."/>
            <person name="Lander E."/>
            <person name="Langley C.H."/>
            <person name="Lapoint R."/>
            <person name="Lazzaro B.P."/>
            <person name="Lee S.J."/>
            <person name="Levesque L."/>
            <person name="Li R."/>
            <person name="Lin C.F."/>
            <person name="Lin M.F."/>
            <person name="Lindblad-Toh K."/>
            <person name="Llopart A."/>
            <person name="Long M."/>
            <person name="Low L."/>
            <person name="Lozovsky E."/>
            <person name="Lu J."/>
            <person name="Luo M."/>
            <person name="Machado C.A."/>
            <person name="Makalowski W."/>
            <person name="Marzo M."/>
            <person name="Matsuda M."/>
            <person name="Matzkin L."/>
            <person name="McAllister B."/>
            <person name="McBride C.S."/>
            <person name="McKernan B."/>
            <person name="McKernan K."/>
            <person name="Mendez-Lago M."/>
            <person name="Minx P."/>
            <person name="Mollenhauer M.U."/>
            <person name="Montooth K."/>
            <person name="Mount S.M."/>
            <person name="Mu X."/>
            <person name="Myers E."/>
            <person name="Negre B."/>
            <person name="Newfeld S."/>
            <person name="Nielsen R."/>
            <person name="Noor M.A."/>
            <person name="O'Grady P."/>
            <person name="Pachter L."/>
            <person name="Papaceit M."/>
            <person name="Parisi M.J."/>
            <person name="Parisi M."/>
            <person name="Parts L."/>
            <person name="Pedersen J.S."/>
            <person name="Pesole G."/>
            <person name="Phillippy A.M."/>
            <person name="Ponting C.P."/>
            <person name="Pop M."/>
            <person name="Porcelli D."/>
            <person name="Powell J.R."/>
            <person name="Prohaska S."/>
            <person name="Pruitt K."/>
            <person name="Puig M."/>
            <person name="Quesneville H."/>
            <person name="Ram K.R."/>
            <person name="Rand D."/>
            <person name="Rasmussen M.D."/>
            <person name="Reed L.K."/>
            <person name="Reenan R."/>
            <person name="Reily A."/>
            <person name="Remington K.A."/>
            <person name="Rieger T.T."/>
            <person name="Ritchie M.G."/>
            <person name="Robin C."/>
            <person name="Rogers Y.H."/>
            <person name="Rohde C."/>
            <person name="Rozas J."/>
            <person name="Rubenfield M.J."/>
            <person name="Ruiz A."/>
            <person name="Russo S."/>
            <person name="Salzberg S.L."/>
            <person name="Sanchez-Gracia A."/>
            <person name="Saranga D.J."/>
            <person name="Sato H."/>
            <person name="Schaeffer S.W."/>
            <person name="Schatz M.C."/>
            <person name="Schlenke T."/>
            <person name="Schwartz R."/>
            <person name="Segarra C."/>
            <person name="Singh R.S."/>
            <person name="Sirot L."/>
            <person name="Sirota M."/>
            <person name="Sisneros N.B."/>
            <person name="Smith C.D."/>
            <person name="Smith T.F."/>
            <person name="Spieth J."/>
            <person name="Stage D.E."/>
            <person name="Stark A."/>
            <person name="Stephan W."/>
            <person name="Strausberg R.L."/>
            <person name="Strempel S."/>
            <person name="Sturgill D."/>
            <person name="Sutton G."/>
            <person name="Sutton G.G."/>
            <person name="Tao W."/>
            <person name="Teichmann S."/>
            <person name="Tobari Y.N."/>
            <person name="Tomimura Y."/>
            <person name="Tsolas J.M."/>
            <person name="Valente V.L."/>
            <person name="Venter E."/>
            <person name="Venter J.C."/>
            <person name="Vicario S."/>
            <person name="Vieira F.G."/>
            <person name="Vilella A.J."/>
            <person name="Villasante A."/>
            <person name="Walenz B."/>
            <person name="Wang J."/>
            <person name="Wasserman M."/>
            <person name="Watts T."/>
            <person name="Wilson D."/>
            <person name="Wilson R.K."/>
            <person name="Wing R.A."/>
            <person name="Wolfner M.F."/>
            <person name="Wong A."/>
            <person name="Wong G.K."/>
            <person name="Wu C.I."/>
            <person name="Wu G."/>
            <person name="Yamamoto D."/>
            <person name="Yang H.P."/>
            <person name="Yang S.P."/>
            <person name="Yorke J.A."/>
            <person name="Yoshida K."/>
            <person name="Zdobnov E."/>
            <person name="Zhang P."/>
            <person name="Zhang Y."/>
            <person name="Zimin A.V."/>
            <person name="Baldwin J."/>
            <person name="Abdouelleil A."/>
            <person name="Abdulkadir J."/>
            <person name="Abebe A."/>
            <person name="Abera B."/>
            <person name="Abreu J."/>
            <person name="Acer S.C."/>
            <person name="Aftuck L."/>
            <person name="Alexander A."/>
            <person name="An P."/>
            <person name="Anderson E."/>
            <person name="Anderson S."/>
            <person name="Arachi H."/>
            <person name="Azer M."/>
            <person name="Bachantsang P."/>
            <person name="Barry A."/>
            <person name="Bayul T."/>
            <person name="Berlin A."/>
            <person name="Bessette D."/>
            <person name="Bloom T."/>
            <person name="Blye J."/>
            <person name="Boguslavskiy L."/>
            <person name="Bonnet C."/>
            <person name="Boukhgalter B."/>
            <person name="Bourzgui I."/>
            <person name="Brown A."/>
            <person name="Cahill P."/>
            <person name="Channer S."/>
            <person name="Cheshatsang Y."/>
            <person name="Chuda L."/>
            <person name="Citroen M."/>
            <person name="Collymore A."/>
            <person name="Cooke P."/>
            <person name="Costello M."/>
            <person name="D'Aco K."/>
            <person name="Daza R."/>
            <person name="De Haan G."/>
            <person name="DeGray S."/>
            <person name="DeMaso C."/>
            <person name="Dhargay N."/>
            <person name="Dooley K."/>
            <person name="Dooley E."/>
            <person name="Doricent M."/>
            <person name="Dorje P."/>
            <person name="Dorjee K."/>
            <person name="Dupes A."/>
            <person name="Elong R."/>
            <person name="Falk J."/>
            <person name="Farina A."/>
            <person name="Faro S."/>
            <person name="Ferguson D."/>
            <person name="Fisher S."/>
            <person name="Foley C.D."/>
            <person name="Franke A."/>
            <person name="Friedrich D."/>
            <person name="Gadbois L."/>
            <person name="Gearin G."/>
            <person name="Gearin C.R."/>
            <person name="Giannoukos G."/>
            <person name="Goode T."/>
            <person name="Graham J."/>
            <person name="Grandbois E."/>
            <person name="Grewal S."/>
            <person name="Gyaltsen K."/>
            <person name="Hafez N."/>
            <person name="Hagos B."/>
            <person name="Hall J."/>
            <person name="Henson C."/>
            <person name="Hollinger A."/>
            <person name="Honan T."/>
            <person name="Huard M.D."/>
            <person name="Hughes L."/>
            <person name="Hurhula B."/>
            <person name="Husby M.E."/>
            <person name="Kamat A."/>
            <person name="Kanga B."/>
            <person name="Kashin S."/>
            <person name="Khazanovich D."/>
            <person name="Kisner P."/>
            <person name="Lance K."/>
            <person name="Lara M."/>
            <person name="Lee W."/>
            <person name="Lennon N."/>
            <person name="Letendre F."/>
            <person name="LeVine R."/>
            <person name="Lipovsky A."/>
            <person name="Liu X."/>
            <person name="Liu J."/>
            <person name="Liu S."/>
            <person name="Lokyitsang T."/>
            <person name="Lokyitsang Y."/>
            <person name="Lubonja R."/>
            <person name="Lui A."/>
            <person name="MacDonald P."/>
            <person name="Magnisalis V."/>
            <person name="Maru K."/>
            <person name="Matthews C."/>
            <person name="McCusker W."/>
            <person name="McDonough S."/>
            <person name="Mehta T."/>
            <person name="Meldrim J."/>
            <person name="Meneus L."/>
            <person name="Mihai O."/>
            <person name="Mihalev A."/>
            <person name="Mihova T."/>
            <person name="Mittelman R."/>
            <person name="Mlenga V."/>
            <person name="Montmayeur A."/>
            <person name="Mulrain L."/>
            <person name="Navidi A."/>
            <person name="Naylor J."/>
            <person name="Negash T."/>
            <person name="Nguyen T."/>
            <person name="Nguyen N."/>
            <person name="Nicol R."/>
            <person name="Norbu C."/>
            <person name="Norbu N."/>
            <person name="Novod N."/>
            <person name="O'Neill B."/>
            <person name="Osman S."/>
            <person name="Markiewicz E."/>
            <person name="Oyono O.L."/>
            <person name="Patti C."/>
            <person name="Phunkhang P."/>
            <person name="Pierre F."/>
            <person name="Priest M."/>
            <person name="Raghuraman S."/>
            <person name="Rege F."/>
            <person name="Reyes R."/>
            <person name="Rise C."/>
            <person name="Rogov P."/>
            <person name="Ross K."/>
            <person name="Ryan E."/>
            <person name="Settipalli S."/>
            <person name="Shea T."/>
            <person name="Sherpa N."/>
            <person name="Shi L."/>
            <person name="Shih D."/>
            <person name="Sparrow T."/>
            <person name="Spaulding J."/>
            <person name="Stalker J."/>
            <person name="Stange-Thomann N."/>
            <person name="Stavropoulos S."/>
            <person name="Stone C."/>
            <person name="Strader C."/>
            <person name="Tesfaye S."/>
            <person name="Thomson T."/>
            <person name="Thoulutsang Y."/>
            <person name="Thoulutsang D."/>
            <person name="Topham K."/>
            <person name="Topping I."/>
            <person name="Tsamla T."/>
            <person name="Vassiliev H."/>
            <person name="Vo A."/>
            <person name="Wangchuk T."/>
            <person name="Wangdi T."/>
            <person name="Weiand M."/>
            <person name="Wilkinson J."/>
            <person name="Wilson A."/>
            <person name="Yadav S."/>
            <person name="Young G."/>
            <person name="Yu Q."/>
            <person name="Zembek L."/>
            <person name="Zhong D."/>
            <person name="Zimmer A."/>
            <person name="Zwirko Z."/>
            <person name="Jaffe D.B."/>
            <person name="Alvarez P."/>
            <person name="Brockman W."/>
            <person name="Butler J."/>
            <person name="Chin C."/>
            <person name="Gnerre S."/>
            <person name="Grabherr M."/>
            <person name="Kleber M."/>
            <person name="Mauceli E."/>
            <person name="MacCallum I."/>
        </authorList>
    </citation>
    <scope>NUCLEOTIDE SEQUENCE [LARGE SCALE GENOMIC DNA]</scope>
    <source>
        <strain evidence="3">Tai18E2 / Tucson 14021-0261.01</strain>
    </source>
</reference>
<organism evidence="2 3">
    <name type="scientific">Drosophila yakuba</name>
    <name type="common">Fruit fly</name>
    <dbReference type="NCBI Taxonomy" id="7245"/>
    <lineage>
        <taxon>Eukaryota</taxon>
        <taxon>Metazoa</taxon>
        <taxon>Ecdysozoa</taxon>
        <taxon>Arthropoda</taxon>
        <taxon>Hexapoda</taxon>
        <taxon>Insecta</taxon>
        <taxon>Pterygota</taxon>
        <taxon>Neoptera</taxon>
        <taxon>Endopterygota</taxon>
        <taxon>Diptera</taxon>
        <taxon>Brachycera</taxon>
        <taxon>Muscomorpha</taxon>
        <taxon>Ephydroidea</taxon>
        <taxon>Drosophilidae</taxon>
        <taxon>Drosophila</taxon>
        <taxon>Sophophora</taxon>
    </lineage>
</organism>